<dbReference type="PROSITE" id="PS51257">
    <property type="entry name" value="PROKAR_LIPOPROTEIN"/>
    <property type="match status" value="1"/>
</dbReference>
<gene>
    <name evidence="2" type="ORF">EVAR_48787_1</name>
</gene>
<accession>A0A4C1Y5D7</accession>
<name>A0A4C1Y5D7_EUMVA</name>
<comment type="caution">
    <text evidence="2">The sequence shown here is derived from an EMBL/GenBank/DDBJ whole genome shotgun (WGS) entry which is preliminary data.</text>
</comment>
<dbReference type="Proteomes" id="UP000299102">
    <property type="component" value="Unassembled WGS sequence"/>
</dbReference>
<evidence type="ECO:0000313" key="2">
    <source>
        <dbReference type="EMBL" id="GBP69759.1"/>
    </source>
</evidence>
<dbReference type="AlphaFoldDB" id="A0A4C1Y5D7"/>
<sequence length="177" mass="20414">MKTSCQSALHEINISVTFWTACVQVERASRRLRAGRLGRGGPRARRQSCLDGNYVSRTKSIIHQFLRSFITTAPASARRASAAVRLARKGFYYTVRRIAFTYLWKEFLKLCVIRFKVELLVIHLVIYCPASSPEKDRRQPQESIDLRSKRKRKDRRSPQDVFETILPTPSMLGVDVK</sequence>
<protein>
    <submittedName>
        <fullName evidence="2">Uncharacterized protein</fullName>
    </submittedName>
</protein>
<keyword evidence="3" id="KW-1185">Reference proteome</keyword>
<evidence type="ECO:0000313" key="3">
    <source>
        <dbReference type="Proteomes" id="UP000299102"/>
    </source>
</evidence>
<proteinExistence type="predicted"/>
<reference evidence="2 3" key="1">
    <citation type="journal article" date="2019" name="Commun. Biol.">
        <title>The bagworm genome reveals a unique fibroin gene that provides high tensile strength.</title>
        <authorList>
            <person name="Kono N."/>
            <person name="Nakamura H."/>
            <person name="Ohtoshi R."/>
            <person name="Tomita M."/>
            <person name="Numata K."/>
            <person name="Arakawa K."/>
        </authorList>
    </citation>
    <scope>NUCLEOTIDE SEQUENCE [LARGE SCALE GENOMIC DNA]</scope>
</reference>
<evidence type="ECO:0000256" key="1">
    <source>
        <dbReference type="SAM" id="MobiDB-lite"/>
    </source>
</evidence>
<organism evidence="2 3">
    <name type="scientific">Eumeta variegata</name>
    <name type="common">Bagworm moth</name>
    <name type="synonym">Eumeta japonica</name>
    <dbReference type="NCBI Taxonomy" id="151549"/>
    <lineage>
        <taxon>Eukaryota</taxon>
        <taxon>Metazoa</taxon>
        <taxon>Ecdysozoa</taxon>
        <taxon>Arthropoda</taxon>
        <taxon>Hexapoda</taxon>
        <taxon>Insecta</taxon>
        <taxon>Pterygota</taxon>
        <taxon>Neoptera</taxon>
        <taxon>Endopterygota</taxon>
        <taxon>Lepidoptera</taxon>
        <taxon>Glossata</taxon>
        <taxon>Ditrysia</taxon>
        <taxon>Tineoidea</taxon>
        <taxon>Psychidae</taxon>
        <taxon>Oiketicinae</taxon>
        <taxon>Eumeta</taxon>
    </lineage>
</organism>
<dbReference type="EMBL" id="BGZK01001051">
    <property type="protein sequence ID" value="GBP69759.1"/>
    <property type="molecule type" value="Genomic_DNA"/>
</dbReference>
<feature type="region of interest" description="Disordered" evidence="1">
    <location>
        <begin position="132"/>
        <end position="161"/>
    </location>
</feature>
<feature type="compositionally biased region" description="Basic and acidic residues" evidence="1">
    <location>
        <begin position="133"/>
        <end position="147"/>
    </location>
</feature>